<keyword evidence="3" id="KW-1185">Reference proteome</keyword>
<dbReference type="InterPro" id="IPR052164">
    <property type="entry name" value="Anthracycline_SecMetBiosynth"/>
</dbReference>
<dbReference type="EMBL" id="QNRE01000001">
    <property type="protein sequence ID" value="RBO96981.1"/>
    <property type="molecule type" value="Genomic_DNA"/>
</dbReference>
<dbReference type="Proteomes" id="UP000252586">
    <property type="component" value="Unassembled WGS sequence"/>
</dbReference>
<name>A0A366E3N3_9NOCA</name>
<dbReference type="Pfam" id="PF00903">
    <property type="entry name" value="Glyoxalase"/>
    <property type="match status" value="2"/>
</dbReference>
<reference evidence="2 3" key="1">
    <citation type="submission" date="2018-06" db="EMBL/GenBank/DDBJ databases">
        <title>Genomic Encyclopedia of Type Strains, Phase IV (KMG-IV): sequencing the most valuable type-strain genomes for metagenomic binning, comparative biology and taxonomic classification.</title>
        <authorList>
            <person name="Goeker M."/>
        </authorList>
    </citation>
    <scope>NUCLEOTIDE SEQUENCE [LARGE SCALE GENOMIC DNA]</scope>
    <source>
        <strain evidence="2 3">DSM 44599</strain>
    </source>
</reference>
<evidence type="ECO:0000313" key="3">
    <source>
        <dbReference type="Proteomes" id="UP000252586"/>
    </source>
</evidence>
<dbReference type="InterPro" id="IPR029068">
    <property type="entry name" value="Glyas_Bleomycin-R_OHBP_Dase"/>
</dbReference>
<dbReference type="PANTHER" id="PTHR33993:SF10">
    <property type="entry name" value="CONSERVED PROTEIN"/>
    <property type="match status" value="1"/>
</dbReference>
<dbReference type="CDD" id="cd07247">
    <property type="entry name" value="SgaA_N_like"/>
    <property type="match status" value="2"/>
</dbReference>
<dbReference type="PANTHER" id="PTHR33993">
    <property type="entry name" value="GLYOXALASE-RELATED"/>
    <property type="match status" value="1"/>
</dbReference>
<organism evidence="2 3">
    <name type="scientific">Nocardia puris</name>
    <dbReference type="NCBI Taxonomy" id="208602"/>
    <lineage>
        <taxon>Bacteria</taxon>
        <taxon>Bacillati</taxon>
        <taxon>Actinomycetota</taxon>
        <taxon>Actinomycetes</taxon>
        <taxon>Mycobacteriales</taxon>
        <taxon>Nocardiaceae</taxon>
        <taxon>Nocardia</taxon>
    </lineage>
</organism>
<dbReference type="PROSITE" id="PS51819">
    <property type="entry name" value="VOC"/>
    <property type="match status" value="2"/>
</dbReference>
<accession>A0A366E3N3</accession>
<comment type="caution">
    <text evidence="2">The sequence shown here is derived from an EMBL/GenBank/DDBJ whole genome shotgun (WGS) entry which is preliminary data.</text>
</comment>
<evidence type="ECO:0000313" key="2">
    <source>
        <dbReference type="EMBL" id="RBO96981.1"/>
    </source>
</evidence>
<gene>
    <name evidence="2" type="ORF">DFR74_1011000</name>
</gene>
<proteinExistence type="predicted"/>
<dbReference type="InterPro" id="IPR004360">
    <property type="entry name" value="Glyas_Fos-R_dOase_dom"/>
</dbReference>
<protein>
    <recommendedName>
        <fullName evidence="1">VOC domain-containing protein</fullName>
    </recommendedName>
</protein>
<dbReference type="STRING" id="1210090.GCA_001613185_03677"/>
<dbReference type="OrthoDB" id="9793039at2"/>
<evidence type="ECO:0000259" key="1">
    <source>
        <dbReference type="PROSITE" id="PS51819"/>
    </source>
</evidence>
<dbReference type="AlphaFoldDB" id="A0A366E3N3"/>
<dbReference type="InterPro" id="IPR037523">
    <property type="entry name" value="VOC_core"/>
</dbReference>
<feature type="domain" description="VOC" evidence="1">
    <location>
        <begin position="8"/>
        <end position="121"/>
    </location>
</feature>
<sequence length="263" mass="27716">MSTVRPGDPVWVDLYTADPDRSIAFYGDLFGWTAERNEDFGGYITFRKDGLAVAGGMGKQEGDTGPDLWTVYLAASDARATAAAAVSHGGSVQLEPMDVADLGVMAVLGDPGGASVGVWQAGTFPGIETDALVESGRWRDCAGAPSWFELNSRAYDAALAFYRDVFGWSDVFVISDDPAFRYSTIHATSPMLGGVADTARFEPGDAALGWGVYFGADDVDKTVESVVELGGQVVNPPENSPYGRMATVLDPTGARFSLGGDAD</sequence>
<dbReference type="SUPFAM" id="SSF54593">
    <property type="entry name" value="Glyoxalase/Bleomycin resistance protein/Dihydroxybiphenyl dioxygenase"/>
    <property type="match status" value="2"/>
</dbReference>
<feature type="domain" description="VOC" evidence="1">
    <location>
        <begin position="144"/>
        <end position="261"/>
    </location>
</feature>
<dbReference type="RefSeq" id="WP_067510282.1">
    <property type="nucleotide sequence ID" value="NZ_CP107943.1"/>
</dbReference>
<dbReference type="Gene3D" id="3.10.180.10">
    <property type="entry name" value="2,3-Dihydroxybiphenyl 1,2-Dioxygenase, domain 1"/>
    <property type="match status" value="2"/>
</dbReference>